<name>A0ABX6FEP3_9BACL</name>
<evidence type="ECO:0000313" key="2">
    <source>
        <dbReference type="Proteomes" id="UP000427636"/>
    </source>
</evidence>
<protein>
    <submittedName>
        <fullName evidence="1">Uncharacterized protein</fullName>
    </submittedName>
</protein>
<dbReference type="RefSeq" id="WP_155824668.1">
    <property type="nucleotide sequence ID" value="NZ_CP046313.1"/>
</dbReference>
<evidence type="ECO:0000313" key="1">
    <source>
        <dbReference type="EMBL" id="QGS06871.1"/>
    </source>
</evidence>
<accession>A0ABX6FEP3</accession>
<proteinExistence type="predicted"/>
<gene>
    <name evidence="1" type="ORF">FOC50_00540</name>
</gene>
<dbReference type="GeneID" id="84801740"/>
<reference evidence="1 2" key="1">
    <citation type="submission" date="2019-11" db="EMBL/GenBank/DDBJ databases">
        <title>FDA dAtabase for Regulatory Grade micrObial Sequences (FDA-ARGOS): Supporting development and validation of Infectious Disease Dx tests.</title>
        <authorList>
            <person name="Turner S."/>
            <person name="Byrd R."/>
            <person name="Tallon L."/>
            <person name="Sadzewicz L."/>
            <person name="Vavikolanu K."/>
            <person name="Mehta A."/>
            <person name="Aluvathingal J."/>
            <person name="Nadendla S."/>
            <person name="Myers T."/>
            <person name="Yan Y."/>
            <person name="Sichtig H."/>
        </authorList>
    </citation>
    <scope>NUCLEOTIDE SEQUENCE [LARGE SCALE GENOMIC DNA]</scope>
    <source>
        <strain evidence="1 2">FDAARGOS_742</strain>
    </source>
</reference>
<organism evidence="1 2">
    <name type="scientific">Gemella sanguinis</name>
    <dbReference type="NCBI Taxonomy" id="84135"/>
    <lineage>
        <taxon>Bacteria</taxon>
        <taxon>Bacillati</taxon>
        <taxon>Bacillota</taxon>
        <taxon>Bacilli</taxon>
        <taxon>Bacillales</taxon>
        <taxon>Gemellaceae</taxon>
        <taxon>Gemella</taxon>
    </lineage>
</organism>
<dbReference type="EMBL" id="CP046313">
    <property type="protein sequence ID" value="QGS06871.1"/>
    <property type="molecule type" value="Genomic_DNA"/>
</dbReference>
<keyword evidence="2" id="KW-1185">Reference proteome</keyword>
<sequence length="50" mass="5786">MFTIQHIEIRFKSFAFSFHEIIIIGSFYNKVYILLESIIAYIDTIGAGTI</sequence>
<dbReference type="Proteomes" id="UP000427636">
    <property type="component" value="Chromosome"/>
</dbReference>